<keyword evidence="3" id="KW-1185">Reference proteome</keyword>
<comment type="caution">
    <text evidence="2">The sequence shown here is derived from an EMBL/GenBank/DDBJ whole genome shotgun (WGS) entry which is preliminary data.</text>
</comment>
<dbReference type="AlphaFoldDB" id="A0AAD6U8E0"/>
<protein>
    <submittedName>
        <fullName evidence="2">Uncharacterized protein</fullName>
    </submittedName>
</protein>
<feature type="region of interest" description="Disordered" evidence="1">
    <location>
        <begin position="1"/>
        <end position="20"/>
    </location>
</feature>
<dbReference type="EMBL" id="JARJCN010000026">
    <property type="protein sequence ID" value="KAJ7088439.1"/>
    <property type="molecule type" value="Genomic_DNA"/>
</dbReference>
<organism evidence="2 3">
    <name type="scientific">Mycena belliarum</name>
    <dbReference type="NCBI Taxonomy" id="1033014"/>
    <lineage>
        <taxon>Eukaryota</taxon>
        <taxon>Fungi</taxon>
        <taxon>Dikarya</taxon>
        <taxon>Basidiomycota</taxon>
        <taxon>Agaricomycotina</taxon>
        <taxon>Agaricomycetes</taxon>
        <taxon>Agaricomycetidae</taxon>
        <taxon>Agaricales</taxon>
        <taxon>Marasmiineae</taxon>
        <taxon>Mycenaceae</taxon>
        <taxon>Mycena</taxon>
    </lineage>
</organism>
<sequence length="272" mass="29174">MSAAPTLPAPYADGPDASEEEQDAYAAAIDAFVTHLVLYNLSEETTAAELFKPFATPEHQPMLFAYACANILSATHELSDAAPHLPLLAALFALLKDEGLRRDGNDGMGMWGNTIVFPALRGLLSDVPAPPGHSYDPVSFALIPSSSAPDVALPALASYARSQSQYLRLWGLVSLLESSGALAPGSFTLLFHQAPALLRGLEDPLQRGTWESLWVAAGAGQDDDMDWGKWGKGDSGLGPFTGALKTIAQDKRAPLEWRARFALIWEELEQGE</sequence>
<reference evidence="2" key="1">
    <citation type="submission" date="2023-03" db="EMBL/GenBank/DDBJ databases">
        <title>Massive genome expansion in bonnet fungi (Mycena s.s.) driven by repeated elements and novel gene families across ecological guilds.</title>
        <authorList>
            <consortium name="Lawrence Berkeley National Laboratory"/>
            <person name="Harder C.B."/>
            <person name="Miyauchi S."/>
            <person name="Viragh M."/>
            <person name="Kuo A."/>
            <person name="Thoen E."/>
            <person name="Andreopoulos B."/>
            <person name="Lu D."/>
            <person name="Skrede I."/>
            <person name="Drula E."/>
            <person name="Henrissat B."/>
            <person name="Morin E."/>
            <person name="Kohler A."/>
            <person name="Barry K."/>
            <person name="LaButti K."/>
            <person name="Morin E."/>
            <person name="Salamov A."/>
            <person name="Lipzen A."/>
            <person name="Mereny Z."/>
            <person name="Hegedus B."/>
            <person name="Baldrian P."/>
            <person name="Stursova M."/>
            <person name="Weitz H."/>
            <person name="Taylor A."/>
            <person name="Grigoriev I.V."/>
            <person name="Nagy L.G."/>
            <person name="Martin F."/>
            <person name="Kauserud H."/>
        </authorList>
    </citation>
    <scope>NUCLEOTIDE SEQUENCE</scope>
    <source>
        <strain evidence="2">CBHHK173m</strain>
    </source>
</reference>
<name>A0AAD6U8E0_9AGAR</name>
<gene>
    <name evidence="2" type="ORF">B0H15DRAFT_800914</name>
</gene>
<proteinExistence type="predicted"/>
<evidence type="ECO:0000313" key="3">
    <source>
        <dbReference type="Proteomes" id="UP001222325"/>
    </source>
</evidence>
<evidence type="ECO:0000256" key="1">
    <source>
        <dbReference type="SAM" id="MobiDB-lite"/>
    </source>
</evidence>
<dbReference type="Proteomes" id="UP001222325">
    <property type="component" value="Unassembled WGS sequence"/>
</dbReference>
<accession>A0AAD6U8E0</accession>
<evidence type="ECO:0000313" key="2">
    <source>
        <dbReference type="EMBL" id="KAJ7088439.1"/>
    </source>
</evidence>